<feature type="binding site" evidence="1">
    <location>
        <position position="195"/>
    </location>
    <ligand>
        <name>ATP</name>
        <dbReference type="ChEBI" id="CHEBI:30616"/>
    </ligand>
</feature>
<keyword evidence="1" id="KW-0479">Metal-binding</keyword>
<comment type="caution">
    <text evidence="4">The sequence shown here is derived from an EMBL/GenBank/DDBJ whole genome shotgun (WGS) entry which is preliminary data.</text>
</comment>
<feature type="binding site" evidence="1">
    <location>
        <position position="81"/>
    </location>
    <ligand>
        <name>Mg(2+)</name>
        <dbReference type="ChEBI" id="CHEBI:18420"/>
        <label>2</label>
    </ligand>
</feature>
<keyword evidence="1" id="KW-0418">Kinase</keyword>
<feature type="binding site" evidence="1">
    <location>
        <position position="261"/>
    </location>
    <ligand>
        <name>Mg(2+)</name>
        <dbReference type="ChEBI" id="CHEBI:18420"/>
        <label>3</label>
    </ligand>
</feature>
<feature type="binding site" evidence="1">
    <location>
        <position position="110"/>
    </location>
    <ligand>
        <name>Mg(2+)</name>
        <dbReference type="ChEBI" id="CHEBI:18420"/>
        <label>3</label>
    </ligand>
</feature>
<protein>
    <recommendedName>
        <fullName evidence="1">Thiamine-monophosphate kinase</fullName>
        <shortName evidence="1">TMP kinase</shortName>
        <shortName evidence="1">Thiamine-phosphate kinase</shortName>
        <ecNumber evidence="1">2.7.4.16</ecNumber>
    </recommendedName>
</protein>
<keyword evidence="1" id="KW-0808">Transferase</keyword>
<dbReference type="STRING" id="1817816.A2Y64_08420"/>
<keyword evidence="1" id="KW-0547">Nucleotide-binding</keyword>
<comment type="similarity">
    <text evidence="1">Belongs to the thiamine-monophosphate kinase family.</text>
</comment>
<proteinExistence type="inferred from homology"/>
<dbReference type="PANTHER" id="PTHR30270:SF0">
    <property type="entry name" value="THIAMINE-MONOPHOSPHATE KINASE"/>
    <property type="match status" value="1"/>
</dbReference>
<dbReference type="UniPathway" id="UPA00060">
    <property type="reaction ID" value="UER00142"/>
</dbReference>
<dbReference type="EMBL" id="MFAF01000015">
    <property type="protein sequence ID" value="OGD79151.1"/>
    <property type="molecule type" value="Genomic_DNA"/>
</dbReference>
<keyword evidence="1" id="KW-0460">Magnesium</keyword>
<feature type="binding site" evidence="1">
    <location>
        <position position="110"/>
    </location>
    <ligand>
        <name>Mg(2+)</name>
        <dbReference type="ChEBI" id="CHEBI:18420"/>
        <label>4</label>
    </ligand>
</feature>
<dbReference type="InterPro" id="IPR036676">
    <property type="entry name" value="PurM-like_C_sf"/>
</dbReference>
<comment type="function">
    <text evidence="1">Catalyzes the ATP-dependent phosphorylation of thiamine-monophosphate (TMP) to form thiamine-pyrophosphate (TPP), the active form of vitamin B1.</text>
</comment>
<comment type="catalytic activity">
    <reaction evidence="1">
        <text>thiamine phosphate + ATP = thiamine diphosphate + ADP</text>
        <dbReference type="Rhea" id="RHEA:15913"/>
        <dbReference type="ChEBI" id="CHEBI:30616"/>
        <dbReference type="ChEBI" id="CHEBI:37575"/>
        <dbReference type="ChEBI" id="CHEBI:58937"/>
        <dbReference type="ChEBI" id="CHEBI:456216"/>
        <dbReference type="EC" id="2.7.4.16"/>
    </reaction>
</comment>
<feature type="binding site" evidence="1">
    <location>
        <position position="79"/>
    </location>
    <ligand>
        <name>Mg(2+)</name>
        <dbReference type="ChEBI" id="CHEBI:18420"/>
        <label>4</label>
    </ligand>
</feature>
<feature type="domain" description="PurM-like N-terminal" evidence="3">
    <location>
        <begin position="62"/>
        <end position="170"/>
    </location>
</feature>
<dbReference type="SUPFAM" id="SSF55326">
    <property type="entry name" value="PurM N-terminal domain-like"/>
    <property type="match status" value="1"/>
</dbReference>
<comment type="caution">
    <text evidence="1">Lacks conserved residue(s) required for the propagation of feature annotation.</text>
</comment>
<keyword evidence="1" id="KW-0784">Thiamine biosynthesis</keyword>
<feature type="binding site" evidence="1">
    <location>
        <position position="363"/>
    </location>
    <ligand>
        <name>substrate</name>
    </ligand>
</feature>
<dbReference type="InterPro" id="IPR006283">
    <property type="entry name" value="ThiL-like"/>
</dbReference>
<name>A0A1F5FHS8_9BACT</name>
<dbReference type="EC" id="2.7.4.16" evidence="1"/>
<dbReference type="HAMAP" id="MF_02128">
    <property type="entry name" value="TMP_kinase"/>
    <property type="match status" value="1"/>
</dbReference>
<feature type="binding site" evidence="1">
    <location>
        <position position="81"/>
    </location>
    <ligand>
        <name>Mg(2+)</name>
        <dbReference type="ChEBI" id="CHEBI:18420"/>
        <label>1</label>
    </ligand>
</feature>
<comment type="miscellaneous">
    <text evidence="1">Reaction mechanism of ThiL seems to utilize a direct, inline transfer of the gamma-phosphate of ATP to TMP rather than a phosphorylated enzyme intermediate.</text>
</comment>
<feature type="binding site" evidence="1">
    <location>
        <position position="110"/>
    </location>
    <ligand>
        <name>Mg(2+)</name>
        <dbReference type="ChEBI" id="CHEBI:18420"/>
        <label>2</label>
    </ligand>
</feature>
<dbReference type="Pfam" id="PF00586">
    <property type="entry name" value="AIRS"/>
    <property type="match status" value="1"/>
</dbReference>
<feature type="binding site" evidence="1">
    <location>
        <position position="263"/>
    </location>
    <ligand>
        <name>ATP</name>
        <dbReference type="ChEBI" id="CHEBI:30616"/>
    </ligand>
</feature>
<feature type="binding site" evidence="1">
    <location>
        <position position="314"/>
    </location>
    <ligand>
        <name>substrate</name>
    </ligand>
</feature>
<dbReference type="GO" id="GO:0009229">
    <property type="term" value="P:thiamine diphosphate biosynthetic process"/>
    <property type="evidence" value="ECO:0007669"/>
    <property type="project" value="UniProtKB-UniRule"/>
</dbReference>
<dbReference type="PANTHER" id="PTHR30270">
    <property type="entry name" value="THIAMINE-MONOPHOSPHATE KINASE"/>
    <property type="match status" value="1"/>
</dbReference>
<dbReference type="SUPFAM" id="SSF56042">
    <property type="entry name" value="PurM C-terminal domain-like"/>
    <property type="match status" value="1"/>
</dbReference>
<evidence type="ECO:0000313" key="4">
    <source>
        <dbReference type="EMBL" id="OGD79151.1"/>
    </source>
</evidence>
<dbReference type="Gene3D" id="3.90.650.10">
    <property type="entry name" value="PurM-like C-terminal domain"/>
    <property type="match status" value="1"/>
</dbReference>
<evidence type="ECO:0000313" key="5">
    <source>
        <dbReference type="Proteomes" id="UP000177187"/>
    </source>
</evidence>
<evidence type="ECO:0000256" key="1">
    <source>
        <dbReference type="HAMAP-Rule" id="MF_02128"/>
    </source>
</evidence>
<evidence type="ECO:0000256" key="2">
    <source>
        <dbReference type="SAM" id="MobiDB-lite"/>
    </source>
</evidence>
<feature type="binding site" evidence="1">
    <location>
        <position position="64"/>
    </location>
    <ligand>
        <name>Mg(2+)</name>
        <dbReference type="ChEBI" id="CHEBI:18420"/>
        <label>3</label>
    </ligand>
</feature>
<accession>A0A1F5FHS8</accession>
<keyword evidence="1" id="KW-0067">ATP-binding</keyword>
<evidence type="ECO:0000259" key="3">
    <source>
        <dbReference type="Pfam" id="PF00586"/>
    </source>
</evidence>
<dbReference type="GO" id="GO:0009228">
    <property type="term" value="P:thiamine biosynthetic process"/>
    <property type="evidence" value="ECO:0007669"/>
    <property type="project" value="UniProtKB-KW"/>
</dbReference>
<feature type="binding site" evidence="1">
    <location>
        <begin position="157"/>
        <end position="158"/>
    </location>
    <ligand>
        <name>ATP</name>
        <dbReference type="ChEBI" id="CHEBI:30616"/>
    </ligand>
</feature>
<dbReference type="Proteomes" id="UP000177187">
    <property type="component" value="Unassembled WGS sequence"/>
</dbReference>
<dbReference type="InterPro" id="IPR016188">
    <property type="entry name" value="PurM-like_N"/>
</dbReference>
<comment type="pathway">
    <text evidence="1">Cofactor biosynthesis; thiamine diphosphate biosynthesis; thiamine diphosphate from thiamine phosphate: step 1/1.</text>
</comment>
<organism evidence="4 5">
    <name type="scientific">Candidatus Coatesbacteria bacterium RBG_13_66_14</name>
    <dbReference type="NCBI Taxonomy" id="1817816"/>
    <lineage>
        <taxon>Bacteria</taxon>
        <taxon>Candidatus Coatesiibacteriota</taxon>
    </lineage>
</organism>
<feature type="binding site" evidence="1">
    <location>
        <position position="88"/>
    </location>
    <ligand>
        <name>substrate</name>
    </ligand>
</feature>
<gene>
    <name evidence="1" type="primary">thiL</name>
    <name evidence="4" type="ORF">A2Y64_08420</name>
</gene>
<reference evidence="4 5" key="1">
    <citation type="journal article" date="2016" name="Nat. Commun.">
        <title>Thousands of microbial genomes shed light on interconnected biogeochemical processes in an aquifer system.</title>
        <authorList>
            <person name="Anantharaman K."/>
            <person name="Brown C.T."/>
            <person name="Hug L.A."/>
            <person name="Sharon I."/>
            <person name="Castelle C.J."/>
            <person name="Probst A.J."/>
            <person name="Thomas B.C."/>
            <person name="Singh A."/>
            <person name="Wilkins M.J."/>
            <person name="Karaoz U."/>
            <person name="Brodie E.L."/>
            <person name="Williams K.H."/>
            <person name="Hubbard S.S."/>
            <person name="Banfield J.F."/>
        </authorList>
    </citation>
    <scope>NUCLEOTIDE SEQUENCE [LARGE SCALE GENOMIC DNA]</scope>
</reference>
<dbReference type="PIRSF" id="PIRSF005303">
    <property type="entry name" value="Thiam_monoph_kin"/>
    <property type="match status" value="1"/>
</dbReference>
<dbReference type="GO" id="GO:0000287">
    <property type="term" value="F:magnesium ion binding"/>
    <property type="evidence" value="ECO:0007669"/>
    <property type="project" value="UniProtKB-UniRule"/>
</dbReference>
<feature type="binding site" evidence="1">
    <location>
        <position position="64"/>
    </location>
    <ligand>
        <name>Mg(2+)</name>
        <dbReference type="ChEBI" id="CHEBI:18420"/>
        <label>4</label>
    </ligand>
</feature>
<dbReference type="GO" id="GO:0005524">
    <property type="term" value="F:ATP binding"/>
    <property type="evidence" value="ECO:0007669"/>
    <property type="project" value="UniProtKB-UniRule"/>
</dbReference>
<feature type="binding site" evidence="1">
    <location>
        <position position="158"/>
    </location>
    <ligand>
        <name>Mg(2+)</name>
        <dbReference type="ChEBI" id="CHEBI:18420"/>
        <label>1</label>
    </ligand>
</feature>
<feature type="binding site" evidence="1">
    <location>
        <position position="264"/>
    </location>
    <ligand>
        <name>Mg(2+)</name>
        <dbReference type="ChEBI" id="CHEBI:18420"/>
        <label>5</label>
    </ligand>
</feature>
<dbReference type="Gene3D" id="3.30.1330.10">
    <property type="entry name" value="PurM-like, N-terminal domain"/>
    <property type="match status" value="1"/>
</dbReference>
<dbReference type="GO" id="GO:0009030">
    <property type="term" value="F:thiamine-phosphate kinase activity"/>
    <property type="evidence" value="ECO:0007669"/>
    <property type="project" value="UniProtKB-UniRule"/>
</dbReference>
<feature type="compositionally biased region" description="Basic and acidic residues" evidence="2">
    <location>
        <begin position="29"/>
        <end position="41"/>
    </location>
</feature>
<feature type="region of interest" description="Disordered" evidence="2">
    <location>
        <begin position="29"/>
        <end position="53"/>
    </location>
</feature>
<dbReference type="CDD" id="cd02194">
    <property type="entry name" value="ThiL"/>
    <property type="match status" value="1"/>
</dbReference>
<dbReference type="InterPro" id="IPR036921">
    <property type="entry name" value="PurM-like_N_sf"/>
</dbReference>
<sequence length="371" mass="39909">MLLKELSEQDIIKRLTAILLSDSPSRIAETDTLRTSREDRQPSSGSGRFRPPLMRGVRLGPGHDAAVVTPNAGFDLVVTCDQQVEGTHFDLELMGEEAVGRRALAAAVSDLAPFGATPLWATISVAASPEVKLETLEQVFRGLAWAADELSAPFSGGDWSKLAFVGGDLATTRGPIYLDICVIGQRPSTWAPGGRAGANPGETVYLSGPTGMAAGGFWLLKNQKTTFSGSEKLRKAFLWPEVELELGVRLWRDTRLTTCADTSDSLSEQLRLLAEASDVGVQVSEDRLLLPPTLVTVAEAMGVEPVRLVMGGGEDFRLLVTGPEGLERREKGLVPIGRVLPREEGVRLLGLDGVRRELPGPMFSHFGVVTE</sequence>
<dbReference type="AlphaFoldDB" id="A0A1F5FHS8"/>